<dbReference type="EMBL" id="UINC01154124">
    <property type="protein sequence ID" value="SVD49230.1"/>
    <property type="molecule type" value="Genomic_DNA"/>
</dbReference>
<gene>
    <name evidence="1" type="ORF">METZ01_LOCUS402084</name>
</gene>
<accession>A0A382VS76</accession>
<dbReference type="AlphaFoldDB" id="A0A382VS76"/>
<evidence type="ECO:0000313" key="1">
    <source>
        <dbReference type="EMBL" id="SVD49230.1"/>
    </source>
</evidence>
<name>A0A382VS76_9ZZZZ</name>
<reference evidence="1" key="1">
    <citation type="submission" date="2018-05" db="EMBL/GenBank/DDBJ databases">
        <authorList>
            <person name="Lanie J.A."/>
            <person name="Ng W.-L."/>
            <person name="Kazmierczak K.M."/>
            <person name="Andrzejewski T.M."/>
            <person name="Davidsen T.M."/>
            <person name="Wayne K.J."/>
            <person name="Tettelin H."/>
            <person name="Glass J.I."/>
            <person name="Rusch D."/>
            <person name="Podicherti R."/>
            <person name="Tsui H.-C.T."/>
            <person name="Winkler M.E."/>
        </authorList>
    </citation>
    <scope>NUCLEOTIDE SEQUENCE</scope>
</reference>
<sequence length="114" mass="13689">MFPYEKEHARVDYDEIENHFDPLSSFLNILIGKKKSKTIDGRRIYSMVVKKQDGSETRETKKILIEDYVNIWADHKRNDLEYIEIKQEYGEDAFSMPEVIKIKFKGLLYKLRRI</sequence>
<protein>
    <submittedName>
        <fullName evidence="1">Uncharacterized protein</fullName>
    </submittedName>
</protein>
<proteinExistence type="predicted"/>
<organism evidence="1">
    <name type="scientific">marine metagenome</name>
    <dbReference type="NCBI Taxonomy" id="408172"/>
    <lineage>
        <taxon>unclassified sequences</taxon>
        <taxon>metagenomes</taxon>
        <taxon>ecological metagenomes</taxon>
    </lineage>
</organism>